<dbReference type="GeneID" id="87951978"/>
<keyword evidence="3" id="KW-1185">Reference proteome</keyword>
<dbReference type="AlphaFoldDB" id="A0AAX4J4E2"/>
<accession>A0AAX4J4E2</accession>
<proteinExistence type="predicted"/>
<dbReference type="Gene3D" id="2.60.120.650">
    <property type="entry name" value="Cupin"/>
    <property type="match status" value="1"/>
</dbReference>
<evidence type="ECO:0000256" key="1">
    <source>
        <dbReference type="SAM" id="MobiDB-lite"/>
    </source>
</evidence>
<protein>
    <submittedName>
        <fullName evidence="2">Uncharacterized protein</fullName>
    </submittedName>
</protein>
<dbReference type="Proteomes" id="UP001322277">
    <property type="component" value="Chromosome 12"/>
</dbReference>
<dbReference type="KEGG" id="cdet:87951978"/>
<dbReference type="EMBL" id="CP137316">
    <property type="protein sequence ID" value="WQF90464.1"/>
    <property type="molecule type" value="Genomic_DNA"/>
</dbReference>
<organism evidence="2 3">
    <name type="scientific">Colletotrichum destructivum</name>
    <dbReference type="NCBI Taxonomy" id="34406"/>
    <lineage>
        <taxon>Eukaryota</taxon>
        <taxon>Fungi</taxon>
        <taxon>Dikarya</taxon>
        <taxon>Ascomycota</taxon>
        <taxon>Pezizomycotina</taxon>
        <taxon>Sordariomycetes</taxon>
        <taxon>Hypocreomycetidae</taxon>
        <taxon>Glomerellales</taxon>
        <taxon>Glomerellaceae</taxon>
        <taxon>Colletotrichum</taxon>
        <taxon>Colletotrichum destructivum species complex</taxon>
    </lineage>
</organism>
<feature type="region of interest" description="Disordered" evidence="1">
    <location>
        <begin position="1"/>
        <end position="45"/>
    </location>
</feature>
<sequence>MNGNSRTCQTNDTEPGHQETRSPVSSNCRKSGHRDTNVNKSPNQSFECTIHDLGDNTSETLRSICEHSDVIAKGFAKIIVTDYKPHIGRQIKFLSSGGNKSKREVNEYAMRKSTLQKDDGNFVILYDAIDVVEGEMTVHLSAETPMTAESDVFSSDLRAVDDSLGASHQTHYYVGDWVCTKSLHGPVLTCGPQLETAFGRNPKPGITTSYLYYAKDALTCSGMHLEDLFVPSVNLLRWGAPKAWLVLDPEPTNMKLFEKRVKECMRQRVSNPEAQTLRPETTAWCSQFVRHQNTLFTTTTLEN</sequence>
<reference evidence="3" key="1">
    <citation type="journal article" date="2023" name="bioRxiv">
        <title>Complete genome of the Medicago anthracnose fungus, Colletotrichum destructivum, reveals a mini-chromosome-like region within a core chromosome.</title>
        <authorList>
            <person name="Lapalu N."/>
            <person name="Simon A."/>
            <person name="Lu A."/>
            <person name="Plaumann P.-L."/>
            <person name="Amselem J."/>
            <person name="Pigne S."/>
            <person name="Auger A."/>
            <person name="Koch C."/>
            <person name="Dallery J.-F."/>
            <person name="O'Connell R.J."/>
        </authorList>
    </citation>
    <scope>NUCLEOTIDE SEQUENCE [LARGE SCALE GENOMIC DNA]</scope>
    <source>
        <strain evidence="3">CBS 520.97</strain>
    </source>
</reference>
<evidence type="ECO:0000313" key="3">
    <source>
        <dbReference type="Proteomes" id="UP001322277"/>
    </source>
</evidence>
<feature type="compositionally biased region" description="Polar residues" evidence="1">
    <location>
        <begin position="1"/>
        <end position="13"/>
    </location>
</feature>
<dbReference type="RefSeq" id="XP_062787685.1">
    <property type="nucleotide sequence ID" value="XM_062931634.1"/>
</dbReference>
<name>A0AAX4J4E2_9PEZI</name>
<gene>
    <name evidence="2" type="ORF">CDEST_15478</name>
</gene>
<evidence type="ECO:0000313" key="2">
    <source>
        <dbReference type="EMBL" id="WQF90464.1"/>
    </source>
</evidence>